<evidence type="ECO:0000313" key="3">
    <source>
        <dbReference type="Proteomes" id="UP001172681"/>
    </source>
</evidence>
<keyword evidence="3" id="KW-1185">Reference proteome</keyword>
<feature type="coiled-coil region" evidence="1">
    <location>
        <begin position="116"/>
        <end position="173"/>
    </location>
</feature>
<sequence>MTVFGKRAKFDCTIGIVVKIMATIALFELGPLKVRAAIGEDPIVDIEVSLSTRKILIDGGVDLWALSARGSAQIYPKPKFDSSSSNNIIDMLDEQINWGKGHADFDEAKRMLVEKENELSASVRAAQNRLDEANVRDWENKKSDMISALDRAKSEAQRYKQHLEDNLATAENSYASVVIAAVANLNEARHDAAIAIHLSETDLRRSHSQLQEVVRLAQSEVNEKLNARLADSQRVMDSMISPAEKTSRERHKCAEVPCCGRDRSLLGRALSTAQSTRLRSNWPGRAVISPTRTLSLLPEVGLNIGRTDR</sequence>
<dbReference type="AlphaFoldDB" id="A0AA38XTC9"/>
<protein>
    <submittedName>
        <fullName evidence="2">Uncharacterized protein</fullName>
    </submittedName>
</protein>
<gene>
    <name evidence="2" type="ORF">H2204_011976</name>
</gene>
<evidence type="ECO:0000256" key="1">
    <source>
        <dbReference type="SAM" id="Coils"/>
    </source>
</evidence>
<keyword evidence="1" id="KW-0175">Coiled coil</keyword>
<organism evidence="2 3">
    <name type="scientific">Knufia peltigerae</name>
    <dbReference type="NCBI Taxonomy" id="1002370"/>
    <lineage>
        <taxon>Eukaryota</taxon>
        <taxon>Fungi</taxon>
        <taxon>Dikarya</taxon>
        <taxon>Ascomycota</taxon>
        <taxon>Pezizomycotina</taxon>
        <taxon>Eurotiomycetes</taxon>
        <taxon>Chaetothyriomycetidae</taxon>
        <taxon>Chaetothyriales</taxon>
        <taxon>Trichomeriaceae</taxon>
        <taxon>Knufia</taxon>
    </lineage>
</organism>
<reference evidence="2" key="1">
    <citation type="submission" date="2022-10" db="EMBL/GenBank/DDBJ databases">
        <title>Culturing micro-colonial fungi from biological soil crusts in the Mojave desert and describing Neophaeococcomyces mojavensis, and introducing the new genera and species Taxawa tesnikishii.</title>
        <authorList>
            <person name="Kurbessoian T."/>
            <person name="Stajich J.E."/>
        </authorList>
    </citation>
    <scope>NUCLEOTIDE SEQUENCE</scope>
    <source>
        <strain evidence="2">TK_35</strain>
    </source>
</reference>
<comment type="caution">
    <text evidence="2">The sequence shown here is derived from an EMBL/GenBank/DDBJ whole genome shotgun (WGS) entry which is preliminary data.</text>
</comment>
<name>A0AA38XTC9_9EURO</name>
<dbReference type="Proteomes" id="UP001172681">
    <property type="component" value="Unassembled WGS sequence"/>
</dbReference>
<evidence type="ECO:0000313" key="2">
    <source>
        <dbReference type="EMBL" id="KAJ9621149.1"/>
    </source>
</evidence>
<proteinExistence type="predicted"/>
<dbReference type="EMBL" id="JAPDRN010000116">
    <property type="protein sequence ID" value="KAJ9621149.1"/>
    <property type="molecule type" value="Genomic_DNA"/>
</dbReference>
<accession>A0AA38XTC9</accession>